<keyword evidence="1" id="KW-0812">Transmembrane</keyword>
<organism evidence="2 3">
    <name type="scientific">Actinomadura miaoliensis</name>
    <dbReference type="NCBI Taxonomy" id="430685"/>
    <lineage>
        <taxon>Bacteria</taxon>
        <taxon>Bacillati</taxon>
        <taxon>Actinomycetota</taxon>
        <taxon>Actinomycetes</taxon>
        <taxon>Streptosporangiales</taxon>
        <taxon>Thermomonosporaceae</taxon>
        <taxon>Actinomadura</taxon>
    </lineage>
</organism>
<protein>
    <recommendedName>
        <fullName evidence="4">DUF2568 domain-containing protein</fullName>
    </recommendedName>
</protein>
<gene>
    <name evidence="2" type="ORF">GCM10022214_68950</name>
</gene>
<accession>A0ABP7WSM9</accession>
<evidence type="ECO:0008006" key="4">
    <source>
        <dbReference type="Google" id="ProtNLM"/>
    </source>
</evidence>
<sequence length="131" mass="14737">MRFQRSARAGAHQSVQVPATVNWALAGIAVLLVGHVFAWLYPPQGLTDVFHLVWGLAYAWLALLLRQPRPWARNWLTGLMAVQLVGRLVVFAHDDRMLLRTLVVIGWVVTLAVLALLWSAPSRRYFASRQG</sequence>
<feature type="transmembrane region" description="Helical" evidence="1">
    <location>
        <begin position="72"/>
        <end position="92"/>
    </location>
</feature>
<evidence type="ECO:0000256" key="1">
    <source>
        <dbReference type="SAM" id="Phobius"/>
    </source>
</evidence>
<reference evidence="3" key="1">
    <citation type="journal article" date="2019" name="Int. J. Syst. Evol. Microbiol.">
        <title>The Global Catalogue of Microorganisms (GCM) 10K type strain sequencing project: providing services to taxonomists for standard genome sequencing and annotation.</title>
        <authorList>
            <consortium name="The Broad Institute Genomics Platform"/>
            <consortium name="The Broad Institute Genome Sequencing Center for Infectious Disease"/>
            <person name="Wu L."/>
            <person name="Ma J."/>
        </authorList>
    </citation>
    <scope>NUCLEOTIDE SEQUENCE [LARGE SCALE GENOMIC DNA]</scope>
    <source>
        <strain evidence="3">JCM 16702</strain>
    </source>
</reference>
<evidence type="ECO:0000313" key="3">
    <source>
        <dbReference type="Proteomes" id="UP001500683"/>
    </source>
</evidence>
<name>A0ABP7WSM9_9ACTN</name>
<dbReference type="RefSeq" id="WP_344955964.1">
    <property type="nucleotide sequence ID" value="NZ_BAAAZG010000052.1"/>
</dbReference>
<evidence type="ECO:0000313" key="2">
    <source>
        <dbReference type="EMBL" id="GAA4095808.1"/>
    </source>
</evidence>
<feature type="transmembrane region" description="Helical" evidence="1">
    <location>
        <begin position="21"/>
        <end position="42"/>
    </location>
</feature>
<keyword evidence="1" id="KW-1133">Transmembrane helix</keyword>
<dbReference type="EMBL" id="BAAAZG010000052">
    <property type="protein sequence ID" value="GAA4095808.1"/>
    <property type="molecule type" value="Genomic_DNA"/>
</dbReference>
<keyword evidence="1" id="KW-0472">Membrane</keyword>
<comment type="caution">
    <text evidence="2">The sequence shown here is derived from an EMBL/GenBank/DDBJ whole genome shotgun (WGS) entry which is preliminary data.</text>
</comment>
<feature type="transmembrane region" description="Helical" evidence="1">
    <location>
        <begin position="48"/>
        <end position="65"/>
    </location>
</feature>
<feature type="transmembrane region" description="Helical" evidence="1">
    <location>
        <begin position="98"/>
        <end position="120"/>
    </location>
</feature>
<proteinExistence type="predicted"/>
<keyword evidence="3" id="KW-1185">Reference proteome</keyword>
<dbReference type="Proteomes" id="UP001500683">
    <property type="component" value="Unassembled WGS sequence"/>
</dbReference>